<dbReference type="Proteomes" id="UP001310890">
    <property type="component" value="Unassembled WGS sequence"/>
</dbReference>
<organism evidence="5 6">
    <name type="scientific">Meristemomyces frigidus</name>
    <dbReference type="NCBI Taxonomy" id="1508187"/>
    <lineage>
        <taxon>Eukaryota</taxon>
        <taxon>Fungi</taxon>
        <taxon>Dikarya</taxon>
        <taxon>Ascomycota</taxon>
        <taxon>Pezizomycotina</taxon>
        <taxon>Dothideomycetes</taxon>
        <taxon>Dothideomycetidae</taxon>
        <taxon>Mycosphaerellales</taxon>
        <taxon>Teratosphaeriaceae</taxon>
        <taxon>Meristemomyces</taxon>
    </lineage>
</organism>
<evidence type="ECO:0000259" key="4">
    <source>
        <dbReference type="Pfam" id="PF00962"/>
    </source>
</evidence>
<name>A0AAN7YL16_9PEZI</name>
<dbReference type="GO" id="GO:0006154">
    <property type="term" value="P:adenosine catabolic process"/>
    <property type="evidence" value="ECO:0007669"/>
    <property type="project" value="TreeGrafter"/>
</dbReference>
<dbReference type="Pfam" id="PF00962">
    <property type="entry name" value="A_deaminase"/>
    <property type="match status" value="1"/>
</dbReference>
<evidence type="ECO:0000256" key="2">
    <source>
        <dbReference type="ARBA" id="ARBA00022723"/>
    </source>
</evidence>
<dbReference type="Gene3D" id="3.20.20.140">
    <property type="entry name" value="Metal-dependent hydrolases"/>
    <property type="match status" value="1"/>
</dbReference>
<feature type="domain" description="Adenosine deaminase" evidence="4">
    <location>
        <begin position="285"/>
        <end position="517"/>
    </location>
</feature>
<comment type="cofactor">
    <cofactor evidence="1">
        <name>Zn(2+)</name>
        <dbReference type="ChEBI" id="CHEBI:29105"/>
    </cofactor>
</comment>
<dbReference type="GO" id="GO:0004000">
    <property type="term" value="F:adenosine deaminase activity"/>
    <property type="evidence" value="ECO:0007669"/>
    <property type="project" value="TreeGrafter"/>
</dbReference>
<evidence type="ECO:0000313" key="6">
    <source>
        <dbReference type="Proteomes" id="UP001310890"/>
    </source>
</evidence>
<dbReference type="AlphaFoldDB" id="A0AAN7YL16"/>
<dbReference type="InterPro" id="IPR032466">
    <property type="entry name" value="Metal_Hydrolase"/>
</dbReference>
<protein>
    <recommendedName>
        <fullName evidence="4">Adenosine deaminase domain-containing protein</fullName>
    </recommendedName>
</protein>
<dbReference type="SUPFAM" id="SSF51556">
    <property type="entry name" value="Metallo-dependent hydrolases"/>
    <property type="match status" value="1"/>
</dbReference>
<dbReference type="PANTHER" id="PTHR11409:SF37">
    <property type="entry name" value="ADENOSINE DEAMINASE DOMAIN-CONTAINING PROTEIN"/>
    <property type="match status" value="1"/>
</dbReference>
<accession>A0AAN7YL16</accession>
<evidence type="ECO:0000256" key="1">
    <source>
        <dbReference type="ARBA" id="ARBA00001947"/>
    </source>
</evidence>
<dbReference type="InterPro" id="IPR006330">
    <property type="entry name" value="Ado/ade_deaminase"/>
</dbReference>
<dbReference type="GO" id="GO:0046872">
    <property type="term" value="F:metal ion binding"/>
    <property type="evidence" value="ECO:0007669"/>
    <property type="project" value="UniProtKB-KW"/>
</dbReference>
<keyword evidence="3" id="KW-0378">Hydrolase</keyword>
<evidence type="ECO:0000256" key="3">
    <source>
        <dbReference type="ARBA" id="ARBA00022801"/>
    </source>
</evidence>
<dbReference type="InterPro" id="IPR001365">
    <property type="entry name" value="A_deaminase_dom"/>
</dbReference>
<keyword evidence="2" id="KW-0479">Metal-binding</keyword>
<dbReference type="GO" id="GO:0046103">
    <property type="term" value="P:inosine biosynthetic process"/>
    <property type="evidence" value="ECO:0007669"/>
    <property type="project" value="TreeGrafter"/>
</dbReference>
<dbReference type="EMBL" id="JAVRRL010000019">
    <property type="protein sequence ID" value="KAK5114118.1"/>
    <property type="molecule type" value="Genomic_DNA"/>
</dbReference>
<sequence length="519" mass="58173">MADPASVQSPTLAQALDILAKNITAAEVSTTYRTERQSLLQHEQQIAWFAGAQSRAARIEVEAQTVLLRIRERERIDPTIFGNVPSEAIPNATVRDMGGRFLVNKPSIDRSRIFEMAQRMPKGCHLHIHFNSELPPEELLPRARSPYMQPTMCVRTTIPLLRPQDYVDAEVVFSVIPAATAKADCFAADYKPDFKASPETTWMLWSDFRQRFAEVAPKDIVYEDRPPGLDTAECWAREKMIMTSSDVYGDRQTVNSAWACFNIGTRAFKGLVNYESVYCWYIGAAIDSMIRDKVMYAELRPMLLDKSIPSDDGTRQIGLSEQMTIICQEVQRKQAQLKAAGKEDLFPFGLKIIYCTPRSVPKAKMQQELQDCIKLKLEFPDLICGFDLVGAEDRPNSIAFYADLLVAFTQTCASLNLSIPFMFHAGETLLDTGGTANPDNSNLYDALLLTCKRIGHGYALLKHPVLVEKYKSAGVALELCPVSNELLHLCRNVREHPFPQLLAAGLHCTLNADNPGLYR</sequence>
<proteinExistence type="predicted"/>
<reference evidence="5" key="1">
    <citation type="submission" date="2023-08" db="EMBL/GenBank/DDBJ databases">
        <title>Black Yeasts Isolated from many extreme environments.</title>
        <authorList>
            <person name="Coleine C."/>
            <person name="Stajich J.E."/>
            <person name="Selbmann L."/>
        </authorList>
    </citation>
    <scope>NUCLEOTIDE SEQUENCE</scope>
    <source>
        <strain evidence="5">CCFEE 5401</strain>
    </source>
</reference>
<evidence type="ECO:0000313" key="5">
    <source>
        <dbReference type="EMBL" id="KAK5114118.1"/>
    </source>
</evidence>
<dbReference type="PANTHER" id="PTHR11409">
    <property type="entry name" value="ADENOSINE DEAMINASE"/>
    <property type="match status" value="1"/>
</dbReference>
<comment type="caution">
    <text evidence="5">The sequence shown here is derived from an EMBL/GenBank/DDBJ whole genome shotgun (WGS) entry which is preliminary data.</text>
</comment>
<gene>
    <name evidence="5" type="ORF">LTR62_002687</name>
</gene>